<feature type="domain" description="Peptide methionine sulphoxide reductase MsrA" evidence="6">
    <location>
        <begin position="10"/>
        <end position="160"/>
    </location>
</feature>
<comment type="catalytic activity">
    <reaction evidence="4 5">
        <text>[thioredoxin]-disulfide + L-methionine + H2O = L-methionine (S)-S-oxide + [thioredoxin]-dithiol</text>
        <dbReference type="Rhea" id="RHEA:19993"/>
        <dbReference type="Rhea" id="RHEA-COMP:10698"/>
        <dbReference type="Rhea" id="RHEA-COMP:10700"/>
        <dbReference type="ChEBI" id="CHEBI:15377"/>
        <dbReference type="ChEBI" id="CHEBI:29950"/>
        <dbReference type="ChEBI" id="CHEBI:50058"/>
        <dbReference type="ChEBI" id="CHEBI:57844"/>
        <dbReference type="ChEBI" id="CHEBI:58772"/>
        <dbReference type="EC" id="1.8.4.11"/>
    </reaction>
</comment>
<evidence type="ECO:0000313" key="8">
    <source>
        <dbReference type="Proteomes" id="UP000680279"/>
    </source>
</evidence>
<dbReference type="HAMAP" id="MF_01401">
    <property type="entry name" value="MsrA"/>
    <property type="match status" value="1"/>
</dbReference>
<dbReference type="Proteomes" id="UP000680279">
    <property type="component" value="Unassembled WGS sequence"/>
</dbReference>
<gene>
    <name evidence="7" type="primary">msrA_2</name>
    <name evidence="5" type="synonym">msrA</name>
    <name evidence="7" type="ORF">J1TS3_22510</name>
</gene>
<dbReference type="RefSeq" id="WP_018707225.1">
    <property type="nucleotide sequence ID" value="NZ_BOQT01000007.1"/>
</dbReference>
<comment type="similarity">
    <text evidence="1 5">Belongs to the MsrA Met sulfoxide reductase family.</text>
</comment>
<evidence type="ECO:0000256" key="5">
    <source>
        <dbReference type="HAMAP-Rule" id="MF_01401"/>
    </source>
</evidence>
<dbReference type="Gene3D" id="3.30.1060.10">
    <property type="entry name" value="Peptide methionine sulphoxide reductase MsrA"/>
    <property type="match status" value="1"/>
</dbReference>
<evidence type="ECO:0000256" key="2">
    <source>
        <dbReference type="ARBA" id="ARBA00023002"/>
    </source>
</evidence>
<comment type="caution">
    <text evidence="7">The sequence shown here is derived from an EMBL/GenBank/DDBJ whole genome shotgun (WGS) entry which is preliminary data.</text>
</comment>
<sequence length="183" mass="21091">MTVNDRLQLATFAGGCFWCMVKPFDEIPGIKKVVSGYTGGTTKNPTYEQVCSGVTGHTEAVQITFDSTVIPYVNLLDLYWMQIDPTDAGGQFYDRGDSYRPAIFYHNEEQRVLAEKSKQNLDESGKFTRPIVVTIEPAQPFYEAEEYHQEFYRKNPERYNAYQHGSGRAQFIDRHWGDQHEQK</sequence>
<dbReference type="Pfam" id="PF01625">
    <property type="entry name" value="PMSR"/>
    <property type="match status" value="1"/>
</dbReference>
<proteinExistence type="inferred from homology"/>
<comment type="catalytic activity">
    <reaction evidence="3 5">
        <text>L-methionyl-[protein] + [thioredoxin]-disulfide + H2O = L-methionyl-(S)-S-oxide-[protein] + [thioredoxin]-dithiol</text>
        <dbReference type="Rhea" id="RHEA:14217"/>
        <dbReference type="Rhea" id="RHEA-COMP:10698"/>
        <dbReference type="Rhea" id="RHEA-COMP:10700"/>
        <dbReference type="Rhea" id="RHEA-COMP:12313"/>
        <dbReference type="Rhea" id="RHEA-COMP:12315"/>
        <dbReference type="ChEBI" id="CHEBI:15377"/>
        <dbReference type="ChEBI" id="CHEBI:16044"/>
        <dbReference type="ChEBI" id="CHEBI:29950"/>
        <dbReference type="ChEBI" id="CHEBI:44120"/>
        <dbReference type="ChEBI" id="CHEBI:50058"/>
        <dbReference type="EC" id="1.8.4.11"/>
    </reaction>
</comment>
<comment type="function">
    <text evidence="5">Has an important function as a repair enzyme for proteins that have been inactivated by oxidation. Catalyzes the reversible oxidation-reduction of methionine sulfoxide in proteins to methionine.</text>
</comment>
<dbReference type="SUPFAM" id="SSF55068">
    <property type="entry name" value="Peptide methionine sulfoxide reductase"/>
    <property type="match status" value="1"/>
</dbReference>
<dbReference type="EC" id="1.8.4.11" evidence="5"/>
<feature type="active site" evidence="5">
    <location>
        <position position="16"/>
    </location>
</feature>
<reference evidence="7 8" key="1">
    <citation type="submission" date="2021-03" db="EMBL/GenBank/DDBJ databases">
        <title>Antimicrobial resistance genes in bacteria isolated from Japanese honey, and their potential for conferring macrolide and lincosamide resistance in the American foulbrood pathogen Paenibacillus larvae.</title>
        <authorList>
            <person name="Okamoto M."/>
            <person name="Kumagai M."/>
            <person name="Kanamori H."/>
            <person name="Takamatsu D."/>
        </authorList>
    </citation>
    <scope>NUCLEOTIDE SEQUENCE [LARGE SCALE GENOMIC DNA]</scope>
    <source>
        <strain evidence="7 8">J1TS3</strain>
    </source>
</reference>
<evidence type="ECO:0000313" key="7">
    <source>
        <dbReference type="EMBL" id="GIN21117.1"/>
    </source>
</evidence>
<keyword evidence="2 5" id="KW-0560">Oxidoreductase</keyword>
<dbReference type="EMBL" id="BOQT01000007">
    <property type="protein sequence ID" value="GIN21117.1"/>
    <property type="molecule type" value="Genomic_DNA"/>
</dbReference>
<evidence type="ECO:0000256" key="4">
    <source>
        <dbReference type="ARBA" id="ARBA00048782"/>
    </source>
</evidence>
<organism evidence="7 8">
    <name type="scientific">Siminovitchia fordii</name>
    <dbReference type="NCBI Taxonomy" id="254759"/>
    <lineage>
        <taxon>Bacteria</taxon>
        <taxon>Bacillati</taxon>
        <taxon>Bacillota</taxon>
        <taxon>Bacilli</taxon>
        <taxon>Bacillales</taxon>
        <taxon>Bacillaceae</taxon>
        <taxon>Siminovitchia</taxon>
    </lineage>
</organism>
<evidence type="ECO:0000256" key="1">
    <source>
        <dbReference type="ARBA" id="ARBA00005591"/>
    </source>
</evidence>
<dbReference type="InterPro" id="IPR002569">
    <property type="entry name" value="Met_Sox_Rdtase_MsrA_dom"/>
</dbReference>
<dbReference type="PANTHER" id="PTHR43774:SF1">
    <property type="entry name" value="PEPTIDE METHIONINE SULFOXIDE REDUCTASE MSRA 2"/>
    <property type="match status" value="1"/>
</dbReference>
<name>A0ABQ4K5W2_9BACI</name>
<accession>A0ABQ4K5W2</accession>
<evidence type="ECO:0000259" key="6">
    <source>
        <dbReference type="Pfam" id="PF01625"/>
    </source>
</evidence>
<dbReference type="PANTHER" id="PTHR43774">
    <property type="entry name" value="PEPTIDE METHIONINE SULFOXIDE REDUCTASE"/>
    <property type="match status" value="1"/>
</dbReference>
<evidence type="ECO:0000256" key="3">
    <source>
        <dbReference type="ARBA" id="ARBA00047806"/>
    </source>
</evidence>
<dbReference type="InterPro" id="IPR036509">
    <property type="entry name" value="Met_Sox_Rdtase_MsrA_sf"/>
</dbReference>
<dbReference type="NCBIfam" id="TIGR00401">
    <property type="entry name" value="msrA"/>
    <property type="match status" value="1"/>
</dbReference>
<protein>
    <recommendedName>
        <fullName evidence="5">Peptide methionine sulfoxide reductase MsrA</fullName>
        <shortName evidence="5">Protein-methionine-S-oxide reductase</shortName>
        <ecNumber evidence="5">1.8.4.11</ecNumber>
    </recommendedName>
    <alternativeName>
        <fullName evidence="5">Peptide-methionine (S)-S-oxide reductase</fullName>
        <shortName evidence="5">Peptide Met(O) reductase</shortName>
    </alternativeName>
</protein>
<keyword evidence="8" id="KW-1185">Reference proteome</keyword>